<dbReference type="Proteomes" id="UP000480178">
    <property type="component" value="Chromosome"/>
</dbReference>
<evidence type="ECO:0000313" key="4">
    <source>
        <dbReference type="Proteomes" id="UP000480178"/>
    </source>
</evidence>
<gene>
    <name evidence="3" type="ORF">GXP67_06250</name>
</gene>
<reference evidence="3 4" key="1">
    <citation type="submission" date="2020-01" db="EMBL/GenBank/DDBJ databases">
        <authorList>
            <person name="Kim M.K."/>
        </authorList>
    </citation>
    <scope>NUCLEOTIDE SEQUENCE [LARGE SCALE GENOMIC DNA]</scope>
    <source>
        <strain evidence="3 4">172606-1</strain>
    </source>
</reference>
<proteinExistence type="predicted"/>
<evidence type="ECO:0000256" key="2">
    <source>
        <dbReference type="SAM" id="SignalP"/>
    </source>
</evidence>
<keyword evidence="2" id="KW-0732">Signal</keyword>
<dbReference type="KEGG" id="rhoz:GXP67_06250"/>
<feature type="chain" id="PRO_5025555719" evidence="2">
    <location>
        <begin position="24"/>
        <end position="152"/>
    </location>
</feature>
<feature type="signal peptide" evidence="2">
    <location>
        <begin position="1"/>
        <end position="23"/>
    </location>
</feature>
<evidence type="ECO:0000313" key="3">
    <source>
        <dbReference type="EMBL" id="QHT66287.1"/>
    </source>
</evidence>
<name>A0A6C0GEF0_9BACT</name>
<feature type="compositionally biased region" description="Basic and acidic residues" evidence="1">
    <location>
        <begin position="69"/>
        <end position="81"/>
    </location>
</feature>
<keyword evidence="4" id="KW-1185">Reference proteome</keyword>
<evidence type="ECO:0000256" key="1">
    <source>
        <dbReference type="SAM" id="MobiDB-lite"/>
    </source>
</evidence>
<dbReference type="AlphaFoldDB" id="A0A6C0GEF0"/>
<dbReference type="EMBL" id="CP048222">
    <property type="protein sequence ID" value="QHT66287.1"/>
    <property type="molecule type" value="Genomic_DNA"/>
</dbReference>
<accession>A0A6C0GEF0</accession>
<feature type="region of interest" description="Disordered" evidence="1">
    <location>
        <begin position="56"/>
        <end position="81"/>
    </location>
</feature>
<protein>
    <submittedName>
        <fullName evidence="3">Uncharacterized protein</fullName>
    </submittedName>
</protein>
<organism evidence="3 4">
    <name type="scientific">Rhodocytophaga rosea</name>
    <dbReference type="NCBI Taxonomy" id="2704465"/>
    <lineage>
        <taxon>Bacteria</taxon>
        <taxon>Pseudomonadati</taxon>
        <taxon>Bacteroidota</taxon>
        <taxon>Cytophagia</taxon>
        <taxon>Cytophagales</taxon>
        <taxon>Rhodocytophagaceae</taxon>
        <taxon>Rhodocytophaga</taxon>
    </lineage>
</organism>
<dbReference type="RefSeq" id="WP_162442350.1">
    <property type="nucleotide sequence ID" value="NZ_CP048222.1"/>
</dbReference>
<sequence length="152" mass="17211">MKTLRLFPIFMLLSMLSMGMGFPDIISDKDMAEIQANRRQKVKKAAQTEKSVCPDKADVKVVKQSEQPEDNKVRSTNKANKEAESNFIHQAATSLNNIAVKVFDIKGNLLLKEQMRMEDFLSSELSADLLPQGSTFVMFHGNTAYYFLDKQD</sequence>